<organism evidence="1 2">
    <name type="scientific">Methanobacterium bryantii</name>
    <dbReference type="NCBI Taxonomy" id="2161"/>
    <lineage>
        <taxon>Archaea</taxon>
        <taxon>Methanobacteriati</taxon>
        <taxon>Methanobacteriota</taxon>
        <taxon>Methanomada group</taxon>
        <taxon>Methanobacteria</taxon>
        <taxon>Methanobacteriales</taxon>
        <taxon>Methanobacteriaceae</taxon>
        <taxon>Methanobacterium</taxon>
    </lineage>
</organism>
<dbReference type="RefSeq" id="WP_069583701.1">
    <property type="nucleotide sequence ID" value="NZ_LMVM01000033.1"/>
</dbReference>
<dbReference type="OrthoDB" id="81723at2157"/>
<dbReference type="AlphaFoldDB" id="A0A2A2H3R9"/>
<proteinExistence type="predicted"/>
<dbReference type="EMBL" id="LMVM01000033">
    <property type="protein sequence ID" value="PAV04005.1"/>
    <property type="molecule type" value="Genomic_DNA"/>
</dbReference>
<dbReference type="Proteomes" id="UP000217784">
    <property type="component" value="Unassembled WGS sequence"/>
</dbReference>
<name>A0A2A2H3R9_METBR</name>
<evidence type="ECO:0000313" key="2">
    <source>
        <dbReference type="Proteomes" id="UP000217784"/>
    </source>
</evidence>
<sequence>MYEIFYFRGGLYKFDELVEYIEDIGGMVLRKDRFELIRGEYFLANEVHVLLVVPEEEVENTKMLIGEIKGTAHDVEITEEQKRTLLAYLSIYDSLNRTDKWTEEENIKDAITCPCYALLCNQLEDEECQLDADLKQILSEMCTNGVIEYKISAEGKYEYRLKKTD</sequence>
<dbReference type="Pfam" id="PF04609">
    <property type="entry name" value="MCR_C"/>
    <property type="match status" value="1"/>
</dbReference>
<dbReference type="InterPro" id="IPR026327">
    <property type="entry name" value="Me_CoM_Rdtase_prot-C-like"/>
</dbReference>
<keyword evidence="2" id="KW-1185">Reference proteome</keyword>
<protein>
    <submittedName>
        <fullName evidence="1">Uncharacterized protein</fullName>
    </submittedName>
</protein>
<evidence type="ECO:0000313" key="1">
    <source>
        <dbReference type="EMBL" id="PAV04005.1"/>
    </source>
</evidence>
<comment type="caution">
    <text evidence="1">The sequence shown here is derived from an EMBL/GenBank/DDBJ whole genome shotgun (WGS) entry which is preliminary data.</text>
</comment>
<accession>A0A2A2H3R9</accession>
<gene>
    <name evidence="1" type="ORF">ASJ80_03040</name>
</gene>
<reference evidence="1 2" key="1">
    <citation type="journal article" date="2017" name="BMC Genomics">
        <title>Genomic analysis of methanogenic archaea reveals a shift towards energy conservation.</title>
        <authorList>
            <person name="Gilmore S.P."/>
            <person name="Henske J.K."/>
            <person name="Sexton J.A."/>
            <person name="Solomon K.V."/>
            <person name="Seppala S."/>
            <person name="Yoo J.I."/>
            <person name="Huyett L.M."/>
            <person name="Pressman A."/>
            <person name="Cogan J.Z."/>
            <person name="Kivenson V."/>
            <person name="Peng X."/>
            <person name="Tan Y."/>
            <person name="Valentine D.L."/>
            <person name="O'Malley M.A."/>
        </authorList>
    </citation>
    <scope>NUCLEOTIDE SEQUENCE [LARGE SCALE GENOMIC DNA]</scope>
    <source>
        <strain evidence="1 2">M.o.H.</strain>
    </source>
</reference>